<dbReference type="Proteomes" id="UP000011182">
    <property type="component" value="Unassembled WGS sequence"/>
</dbReference>
<dbReference type="AlphaFoldDB" id="A0A9W5LFL3"/>
<organism evidence="1 2">
    <name type="scientific">Bacillus inaquosorum KCTC 13429</name>
    <dbReference type="NCBI Taxonomy" id="1236548"/>
    <lineage>
        <taxon>Bacteria</taxon>
        <taxon>Bacillati</taxon>
        <taxon>Bacillota</taxon>
        <taxon>Bacilli</taxon>
        <taxon>Bacillales</taxon>
        <taxon>Bacillaceae</taxon>
        <taxon>Bacillus</taxon>
    </lineage>
</organism>
<reference evidence="1 2" key="1">
    <citation type="journal article" date="2014" name="Syst. Appl. Microbiol.">
        <title>Genomic insights into the taxonomic status of the three subspecies of Bacillus subtilis.</title>
        <authorList>
            <person name="Yi H."/>
            <person name="Chun J."/>
            <person name="Cha C.J."/>
        </authorList>
    </citation>
    <scope>NUCLEOTIDE SEQUENCE [LARGE SCALE GENOMIC DNA]</scope>
    <source>
        <strain evidence="1 2">KCTC 13429</strain>
    </source>
</reference>
<comment type="caution">
    <text evidence="1">The sequence shown here is derived from an EMBL/GenBank/DDBJ whole genome shotgun (WGS) entry which is preliminary data.</text>
</comment>
<dbReference type="EMBL" id="AMXN01000008">
    <property type="protein sequence ID" value="ELS59831.1"/>
    <property type="molecule type" value="Genomic_DNA"/>
</dbReference>
<evidence type="ECO:0000313" key="2">
    <source>
        <dbReference type="Proteomes" id="UP000011182"/>
    </source>
</evidence>
<accession>A0A9W5LFL3</accession>
<sequence>MLKQVKPYLIIACHDEMKVQLLNAPIYGERSSSKEIV</sequence>
<gene>
    <name evidence="1" type="ORF">BSI_37850</name>
</gene>
<proteinExistence type="predicted"/>
<name>A0A9W5LFL3_9BACI</name>
<protein>
    <submittedName>
        <fullName evidence="1">Uncharacterized protein</fullName>
    </submittedName>
</protein>
<evidence type="ECO:0000313" key="1">
    <source>
        <dbReference type="EMBL" id="ELS59831.1"/>
    </source>
</evidence>
<keyword evidence="2" id="KW-1185">Reference proteome</keyword>